<keyword evidence="12 20" id="KW-0408">Iron</keyword>
<keyword evidence="16 20" id="KW-0472">Membrane</keyword>
<evidence type="ECO:0000256" key="10">
    <source>
        <dbReference type="ARBA" id="ARBA00022946"/>
    </source>
</evidence>
<keyword evidence="11 20" id="KW-0560">Oxidoreductase</keyword>
<evidence type="ECO:0000256" key="4">
    <source>
        <dbReference type="ARBA" id="ARBA00012764"/>
    </source>
</evidence>
<name>A0A662YMU1_ACIRT</name>
<keyword evidence="7 20" id="KW-0349">Heme</keyword>
<dbReference type="Gene3D" id="1.10.630.10">
    <property type="entry name" value="Cytochrome P450"/>
    <property type="match status" value="1"/>
</dbReference>
<evidence type="ECO:0000313" key="22">
    <source>
        <dbReference type="Proteomes" id="UP000289886"/>
    </source>
</evidence>
<dbReference type="GO" id="GO:0006700">
    <property type="term" value="P:C21-steroid hormone biosynthetic process"/>
    <property type="evidence" value="ECO:0007669"/>
    <property type="project" value="TreeGrafter"/>
</dbReference>
<evidence type="ECO:0000256" key="9">
    <source>
        <dbReference type="ARBA" id="ARBA00022792"/>
    </source>
</evidence>
<keyword evidence="10 20" id="KW-0809">Transit peptide</keyword>
<evidence type="ECO:0000256" key="18">
    <source>
        <dbReference type="ARBA" id="ARBA00023221"/>
    </source>
</evidence>
<keyword evidence="13 20" id="KW-0503">Monooxygenase</keyword>
<keyword evidence="9" id="KW-0999">Mitochondrion inner membrane</keyword>
<evidence type="ECO:0000256" key="12">
    <source>
        <dbReference type="ARBA" id="ARBA00023004"/>
    </source>
</evidence>
<evidence type="ECO:0000256" key="8">
    <source>
        <dbReference type="ARBA" id="ARBA00022723"/>
    </source>
</evidence>
<dbReference type="GO" id="GO:0034650">
    <property type="term" value="P:cortisol metabolic process"/>
    <property type="evidence" value="ECO:0007669"/>
    <property type="project" value="TreeGrafter"/>
</dbReference>
<comment type="function">
    <text evidence="20">A cytochrome P450 monooxygenase that catalyzes the side-chain hydroxylation and cleavage of cholesterol to pregnenolone, the precursor of most steroid hormones. Catalyzes three sequential oxidation reactions of cholesterol, namely the hydroxylation at C22 followed with the hydroxylation at C20 to yield 20R,22R-hydroxycholesterol that is further cleaved between C20 and C22 to yield the C21-steroid pregnenolone and 4-methylpentanal. Mechanistically, uses molecular oxygen inserting one oxygen atom into a substrate and reducing the second into a water molecule. Two electrons are provided by NADPH via a two-protein mitochondrial transfer system comprising flavoprotein FDXR (adrenodoxin/ferredoxin reductase) and nonheme iron-sulfur protein FDX1 or FDX2 (adrenodoxin/ferredoxin).</text>
</comment>
<keyword evidence="19 20" id="KW-0755">Steroidogenesis</keyword>
<keyword evidence="18 20" id="KW-0753">Steroid metabolism</keyword>
<dbReference type="GO" id="GO:0020037">
    <property type="term" value="F:heme binding"/>
    <property type="evidence" value="ECO:0007669"/>
    <property type="project" value="InterPro"/>
</dbReference>
<keyword evidence="15 20" id="KW-0496">Mitochondrion</keyword>
<dbReference type="AlphaFoldDB" id="A0A662YMU1"/>
<evidence type="ECO:0000256" key="11">
    <source>
        <dbReference type="ARBA" id="ARBA00023002"/>
    </source>
</evidence>
<dbReference type="GO" id="GO:0006704">
    <property type="term" value="P:glucocorticoid biosynthetic process"/>
    <property type="evidence" value="ECO:0007669"/>
    <property type="project" value="TreeGrafter"/>
</dbReference>
<keyword evidence="22" id="KW-1185">Reference proteome</keyword>
<keyword evidence="8 20" id="KW-0479">Metal-binding</keyword>
<evidence type="ECO:0000256" key="3">
    <source>
        <dbReference type="ARBA" id="ARBA00010617"/>
    </source>
</evidence>
<protein>
    <recommendedName>
        <fullName evidence="5 20">Cholesterol side-chain cleavage enzyme, mitochondrial</fullName>
        <ecNumber evidence="4 20">1.14.15.6</ecNumber>
    </recommendedName>
    <alternativeName>
        <fullName evidence="20">Cholesterol desmolase</fullName>
    </alternativeName>
</protein>
<evidence type="ECO:0000256" key="14">
    <source>
        <dbReference type="ARBA" id="ARBA00023098"/>
    </source>
</evidence>
<comment type="similarity">
    <text evidence="3 20">Belongs to the cytochrome P450 family.</text>
</comment>
<dbReference type="Proteomes" id="UP000289886">
    <property type="component" value="Unassembled WGS sequence"/>
</dbReference>
<sequence>MVNNFNTFGPIYSVAISVNFVENPLLSNPLAVSHVLYGERLGLLQDHIDPDTQKFIDCITLMFNTTSPMLYIPPALLRRVGAKVWRDHVEAWDAIFSHGERLHRLYAHAGLLKVTVSKKIVP</sequence>
<accession>A0A662YMU1</accession>
<evidence type="ECO:0000256" key="19">
    <source>
        <dbReference type="ARBA" id="ARBA00023250"/>
    </source>
</evidence>
<dbReference type="UniPathway" id="UPA00229"/>
<evidence type="ECO:0000256" key="15">
    <source>
        <dbReference type="ARBA" id="ARBA00023128"/>
    </source>
</evidence>
<evidence type="ECO:0000256" key="13">
    <source>
        <dbReference type="ARBA" id="ARBA00023033"/>
    </source>
</evidence>
<dbReference type="GO" id="GO:0008203">
    <property type="term" value="P:cholesterol metabolic process"/>
    <property type="evidence" value="ECO:0007669"/>
    <property type="project" value="UniProtKB-KW"/>
</dbReference>
<reference evidence="21 22" key="1">
    <citation type="submission" date="2019-01" db="EMBL/GenBank/DDBJ databases">
        <title>Draft Genome and Complete Hox-Cluster Characterization of the Sterlet Sturgeon (Acipenser ruthenus).</title>
        <authorList>
            <person name="Wei Q."/>
        </authorList>
    </citation>
    <scope>NUCLEOTIDE SEQUENCE [LARGE SCALE GENOMIC DNA]</scope>
    <source>
        <strain evidence="21">WHYD16114868_AA</strain>
        <tissue evidence="21">Blood</tissue>
    </source>
</reference>
<comment type="pathway">
    <text evidence="2 20">Lipid metabolism; C21-steroid hormone metabolism.</text>
</comment>
<dbReference type="GO" id="GO:0005506">
    <property type="term" value="F:iron ion binding"/>
    <property type="evidence" value="ECO:0007669"/>
    <property type="project" value="InterPro"/>
</dbReference>
<evidence type="ECO:0000256" key="1">
    <source>
        <dbReference type="ARBA" id="ARBA00001971"/>
    </source>
</evidence>
<dbReference type="PANTHER" id="PTHR24279">
    <property type="entry name" value="CYTOCHROME P450"/>
    <property type="match status" value="1"/>
</dbReference>
<dbReference type="PANTHER" id="PTHR24279:SF3">
    <property type="entry name" value="CHOLESTEROL SIDE-CHAIN CLEAVAGE ENZYME, MITOCHONDRIAL"/>
    <property type="match status" value="1"/>
</dbReference>
<keyword evidence="14 20" id="KW-0443">Lipid metabolism</keyword>
<keyword evidence="17 20" id="KW-1207">Sterol metabolism</keyword>
<comment type="subcellular location">
    <subcellularLocation>
        <location evidence="20">Mitochondrion inner membrane</location>
        <topology evidence="20">Peripheral membrane protein</topology>
    </subcellularLocation>
    <text evidence="20">Localizes to the matrix side of the mitochondrion inner membrane.</text>
</comment>
<evidence type="ECO:0000256" key="6">
    <source>
        <dbReference type="ARBA" id="ARBA00022548"/>
    </source>
</evidence>
<evidence type="ECO:0000256" key="17">
    <source>
        <dbReference type="ARBA" id="ARBA00023166"/>
    </source>
</evidence>
<evidence type="ECO:0000313" key="21">
    <source>
        <dbReference type="EMBL" id="RXM97994.1"/>
    </source>
</evidence>
<comment type="caution">
    <text evidence="21">The sequence shown here is derived from an EMBL/GenBank/DDBJ whole genome shotgun (WGS) entry which is preliminary data.</text>
</comment>
<comment type="catalytic activity">
    <reaction evidence="20">
        <text>6 reduced [adrenodoxin] + cholesterol + 3 O2 + 6 H(+) = 4-methylpentanal + pregnenolone + 6 oxidized [adrenodoxin] + 4 H2O</text>
        <dbReference type="Rhea" id="RHEA:35739"/>
        <dbReference type="Rhea" id="RHEA-COMP:9998"/>
        <dbReference type="Rhea" id="RHEA-COMP:9999"/>
        <dbReference type="ChEBI" id="CHEBI:15377"/>
        <dbReference type="ChEBI" id="CHEBI:15378"/>
        <dbReference type="ChEBI" id="CHEBI:15379"/>
        <dbReference type="ChEBI" id="CHEBI:16113"/>
        <dbReference type="ChEBI" id="CHEBI:16581"/>
        <dbReference type="ChEBI" id="CHEBI:17998"/>
        <dbReference type="ChEBI" id="CHEBI:33737"/>
        <dbReference type="ChEBI" id="CHEBI:33738"/>
        <dbReference type="EC" id="1.14.15.6"/>
    </reaction>
</comment>
<dbReference type="InterPro" id="IPR001128">
    <property type="entry name" value="Cyt_P450"/>
</dbReference>
<dbReference type="GO" id="GO:0071375">
    <property type="term" value="P:cellular response to peptide hormone stimulus"/>
    <property type="evidence" value="ECO:0007669"/>
    <property type="project" value="TreeGrafter"/>
</dbReference>
<dbReference type="GO" id="GO:0005743">
    <property type="term" value="C:mitochondrial inner membrane"/>
    <property type="evidence" value="ECO:0007669"/>
    <property type="project" value="UniProtKB-SubCell"/>
</dbReference>
<dbReference type="EC" id="1.14.15.6" evidence="4 20"/>
<evidence type="ECO:0000256" key="2">
    <source>
        <dbReference type="ARBA" id="ARBA00005108"/>
    </source>
</evidence>
<evidence type="ECO:0000256" key="7">
    <source>
        <dbReference type="ARBA" id="ARBA00022617"/>
    </source>
</evidence>
<evidence type="ECO:0000256" key="20">
    <source>
        <dbReference type="RuleBase" id="RU364077"/>
    </source>
</evidence>
<gene>
    <name evidence="21" type="ORF">EOD39_13718</name>
</gene>
<dbReference type="EMBL" id="SCEB01000854">
    <property type="protein sequence ID" value="RXM97994.1"/>
    <property type="molecule type" value="Genomic_DNA"/>
</dbReference>
<evidence type="ECO:0000256" key="16">
    <source>
        <dbReference type="ARBA" id="ARBA00023136"/>
    </source>
</evidence>
<organism evidence="21 22">
    <name type="scientific">Acipenser ruthenus</name>
    <name type="common">Sterlet sturgeon</name>
    <dbReference type="NCBI Taxonomy" id="7906"/>
    <lineage>
        <taxon>Eukaryota</taxon>
        <taxon>Metazoa</taxon>
        <taxon>Chordata</taxon>
        <taxon>Craniata</taxon>
        <taxon>Vertebrata</taxon>
        <taxon>Euteleostomi</taxon>
        <taxon>Actinopterygii</taxon>
        <taxon>Chondrostei</taxon>
        <taxon>Acipenseriformes</taxon>
        <taxon>Acipenseridae</taxon>
        <taxon>Acipenser</taxon>
    </lineage>
</organism>
<keyword evidence="6 20" id="KW-0153">Cholesterol metabolism</keyword>
<comment type="cofactor">
    <cofactor evidence="1 20">
        <name>heme</name>
        <dbReference type="ChEBI" id="CHEBI:30413"/>
    </cofactor>
</comment>
<dbReference type="InterPro" id="IPR036396">
    <property type="entry name" value="Cyt_P450_sf"/>
</dbReference>
<dbReference type="GO" id="GO:0008386">
    <property type="term" value="F:cholesterol monooxygenase (side-chain-cleaving) activity"/>
    <property type="evidence" value="ECO:0007669"/>
    <property type="project" value="UniProtKB-EC"/>
</dbReference>
<proteinExistence type="inferred from homology"/>
<evidence type="ECO:0000256" key="5">
    <source>
        <dbReference type="ARBA" id="ARBA00019844"/>
    </source>
</evidence>
<dbReference type="Pfam" id="PF00067">
    <property type="entry name" value="p450"/>
    <property type="match status" value="1"/>
</dbReference>
<dbReference type="InterPro" id="IPR050479">
    <property type="entry name" value="CYP11_CYP27_families"/>
</dbReference>